<feature type="compositionally biased region" description="Low complexity" evidence="1">
    <location>
        <begin position="473"/>
        <end position="485"/>
    </location>
</feature>
<accession>R0K6N8</accession>
<dbReference type="RefSeq" id="XP_008024008.1">
    <property type="nucleotide sequence ID" value="XM_008025817.1"/>
</dbReference>
<feature type="compositionally biased region" description="Low complexity" evidence="1">
    <location>
        <begin position="385"/>
        <end position="400"/>
    </location>
</feature>
<dbReference type="Pfam" id="PF09441">
    <property type="entry name" value="Abp2"/>
    <property type="match status" value="1"/>
</dbReference>
<proteinExistence type="predicted"/>
<feature type="compositionally biased region" description="Gly residues" evidence="1">
    <location>
        <begin position="57"/>
        <end position="70"/>
    </location>
</feature>
<dbReference type="AlphaFoldDB" id="R0K6N8"/>
<dbReference type="eggNOG" id="ENOG502QV85">
    <property type="taxonomic scope" value="Eukaryota"/>
</dbReference>
<feature type="region of interest" description="Disordered" evidence="1">
    <location>
        <begin position="777"/>
        <end position="809"/>
    </location>
</feature>
<keyword evidence="3" id="KW-1185">Reference proteome</keyword>
<feature type="compositionally biased region" description="Low complexity" evidence="1">
    <location>
        <begin position="607"/>
        <end position="622"/>
    </location>
</feature>
<dbReference type="PANTHER" id="PTHR42048">
    <property type="entry name" value="ARS-BINDING PROTEIN 2"/>
    <property type="match status" value="1"/>
</dbReference>
<dbReference type="OrthoDB" id="2104370at2759"/>
<feature type="region of interest" description="Disordered" evidence="1">
    <location>
        <begin position="358"/>
        <end position="377"/>
    </location>
</feature>
<dbReference type="HOGENOM" id="CLU_009887_0_0_1"/>
<evidence type="ECO:0000256" key="1">
    <source>
        <dbReference type="SAM" id="MobiDB-lite"/>
    </source>
</evidence>
<feature type="region of interest" description="Disordered" evidence="1">
    <location>
        <begin position="385"/>
        <end position="676"/>
    </location>
</feature>
<sequence length="900" mass="96765">MQVDFGDEGPTEHSLLTANAHAHAHAHAHGHSHAHAHYEHPAPGSGPAYSPFRHPSNGGGSASTSAGGGVPAIDPGLDQSTGASRNVHTPMSAVPHQAQSGHLLQPDNASHLPHGFYGDMRNSQTPPASANASPRFSAISPTSQPRQPTANFEPADRDPPPRDVSDDSIDNAYAAFILYCNPNFPTTTDTSELVKLFRTPPKSDGNAFSTWALFELIRKFDAKEIKTWTQLALDLGVKPPNTDEGQSTQKVQQYSVRLKRWMRAMHIDAFFEYLLGKQHPYFLQIPPPHNPFPSEGRDGVPLEEDLAIRALDPKFKPKRGRRKAEDGEDDIDFDEGTPARKRPQLDTSVAFGNVLQPQSAYPTSAHPNNIHGGFLTPQDPWTAVSTVTPSSANTAASAPSRLGQSGLTPYTYSPMAGHHTRWRVNAQDTPHTPHPLSAVTPQSAYPFFDEPQSAVTPSSTRSRSRRRHGPAVSSAWSSNTGSSTGKLRGRPPSNRSIKDGPFVTFPANPKTKEGPPIDRNPSNLTPIVERAHSDPPAPENSVRFPPTPASAVAPSKIDGPPVGSAPQKQRLSLQVPPNVGNPVVRMTTPTVLVNGLENDSPSTGLGPSPVSAASAQVSSANAYEQQNMYDKQHRPTHQTYHGALTPSETPAQPRPPPPTRSQTEPELSTSSQLPSAVPLETLNRALAAELIRAPLTGRRKRLRGNEAKTLASAILQPLYAKPTPGTTSPAKVMNDYALSIAISSCLGLAGTVGVGTGGPTGGVRRVECIRFRVGGDGYESPIDDDDDDTTTNNNNTNNNNQDESDSLSRSSANIKETFDVFFAVSFGGLTGEWIAKGLDINNSSKSSADGDNAPRDLSQFDNTEAAPGAWKNKFLDAQQKLWETQDEVKMLKERILETVL</sequence>
<dbReference type="STRING" id="671987.R0K6N8"/>
<feature type="region of interest" description="Disordered" evidence="1">
    <location>
        <begin position="316"/>
        <end position="342"/>
    </location>
</feature>
<feature type="region of interest" description="Disordered" evidence="1">
    <location>
        <begin position="841"/>
        <end position="860"/>
    </location>
</feature>
<feature type="compositionally biased region" description="Polar residues" evidence="1">
    <location>
        <begin position="402"/>
        <end position="411"/>
    </location>
</feature>
<reference evidence="2 3" key="2">
    <citation type="journal article" date="2013" name="PLoS Genet.">
        <title>Comparative genome structure, secondary metabolite, and effector coding capacity across Cochliobolus pathogens.</title>
        <authorList>
            <person name="Condon B.J."/>
            <person name="Leng Y."/>
            <person name="Wu D."/>
            <person name="Bushley K.E."/>
            <person name="Ohm R.A."/>
            <person name="Otillar R."/>
            <person name="Martin J."/>
            <person name="Schackwitz W."/>
            <person name="Grimwood J."/>
            <person name="MohdZainudin N."/>
            <person name="Xue C."/>
            <person name="Wang R."/>
            <person name="Manning V.A."/>
            <person name="Dhillon B."/>
            <person name="Tu Z.J."/>
            <person name="Steffenson B.J."/>
            <person name="Salamov A."/>
            <person name="Sun H."/>
            <person name="Lowry S."/>
            <person name="LaButti K."/>
            <person name="Han J."/>
            <person name="Copeland A."/>
            <person name="Lindquist E."/>
            <person name="Barry K."/>
            <person name="Schmutz J."/>
            <person name="Baker S.E."/>
            <person name="Ciuffetti L.M."/>
            <person name="Grigoriev I.V."/>
            <person name="Zhong S."/>
            <person name="Turgeon B.G."/>
        </authorList>
    </citation>
    <scope>NUCLEOTIDE SEQUENCE [LARGE SCALE GENOMIC DNA]</scope>
    <source>
        <strain evidence="3">28A</strain>
    </source>
</reference>
<dbReference type="InterPro" id="IPR018562">
    <property type="entry name" value="ARS-binding_2"/>
</dbReference>
<feature type="compositionally biased region" description="Polar residues" evidence="1">
    <location>
        <begin position="78"/>
        <end position="89"/>
    </location>
</feature>
<feature type="compositionally biased region" description="Basic and acidic residues" evidence="1">
    <location>
        <begin position="154"/>
        <end position="165"/>
    </location>
</feature>
<feature type="compositionally biased region" description="Polar residues" evidence="1">
    <location>
        <begin position="587"/>
        <end position="605"/>
    </location>
</feature>
<dbReference type="GeneID" id="19400559"/>
<name>R0K6N8_EXST2</name>
<feature type="compositionally biased region" description="Low complexity" evidence="1">
    <location>
        <begin position="790"/>
        <end position="800"/>
    </location>
</feature>
<reference evidence="2 3" key="1">
    <citation type="journal article" date="2012" name="PLoS Pathog.">
        <title>Diverse lifestyles and strategies of plant pathogenesis encoded in the genomes of eighteen Dothideomycetes fungi.</title>
        <authorList>
            <person name="Ohm R.A."/>
            <person name="Feau N."/>
            <person name="Henrissat B."/>
            <person name="Schoch C.L."/>
            <person name="Horwitz B.A."/>
            <person name="Barry K.W."/>
            <person name="Condon B.J."/>
            <person name="Copeland A.C."/>
            <person name="Dhillon B."/>
            <person name="Glaser F."/>
            <person name="Hesse C.N."/>
            <person name="Kosti I."/>
            <person name="LaButti K."/>
            <person name="Lindquist E.A."/>
            <person name="Lucas S."/>
            <person name="Salamov A.A."/>
            <person name="Bradshaw R.E."/>
            <person name="Ciuffetti L."/>
            <person name="Hamelin R.C."/>
            <person name="Kema G.H.J."/>
            <person name="Lawrence C."/>
            <person name="Scott J.A."/>
            <person name="Spatafora J.W."/>
            <person name="Turgeon B.G."/>
            <person name="de Wit P.J.G.M."/>
            <person name="Zhong S."/>
            <person name="Goodwin S.B."/>
            <person name="Grigoriev I.V."/>
        </authorList>
    </citation>
    <scope>NUCLEOTIDE SEQUENCE [LARGE SCALE GENOMIC DNA]</scope>
    <source>
        <strain evidence="3">28A</strain>
    </source>
</reference>
<gene>
    <name evidence="2" type="ORF">SETTUDRAFT_168453</name>
</gene>
<organism evidence="2 3">
    <name type="scientific">Exserohilum turcicum (strain 28A)</name>
    <name type="common">Northern leaf blight fungus</name>
    <name type="synonym">Setosphaeria turcica</name>
    <dbReference type="NCBI Taxonomy" id="671987"/>
    <lineage>
        <taxon>Eukaryota</taxon>
        <taxon>Fungi</taxon>
        <taxon>Dikarya</taxon>
        <taxon>Ascomycota</taxon>
        <taxon>Pezizomycotina</taxon>
        <taxon>Dothideomycetes</taxon>
        <taxon>Pleosporomycetidae</taxon>
        <taxon>Pleosporales</taxon>
        <taxon>Pleosporineae</taxon>
        <taxon>Pleosporaceae</taxon>
        <taxon>Exserohilum</taxon>
    </lineage>
</organism>
<feature type="region of interest" description="Disordered" evidence="1">
    <location>
        <begin position="20"/>
        <end position="167"/>
    </location>
</feature>
<feature type="compositionally biased region" description="Basic residues" evidence="1">
    <location>
        <begin position="22"/>
        <end position="35"/>
    </location>
</feature>
<feature type="compositionally biased region" description="Polar residues" evidence="1">
    <location>
        <begin position="358"/>
        <end position="367"/>
    </location>
</feature>
<dbReference type="EMBL" id="KB908537">
    <property type="protein sequence ID" value="EOA88638.1"/>
    <property type="molecule type" value="Genomic_DNA"/>
</dbReference>
<dbReference type="GO" id="GO:0003688">
    <property type="term" value="F:DNA replication origin binding"/>
    <property type="evidence" value="ECO:0007669"/>
    <property type="project" value="TreeGrafter"/>
</dbReference>
<evidence type="ECO:0000313" key="2">
    <source>
        <dbReference type="EMBL" id="EOA88638.1"/>
    </source>
</evidence>
<dbReference type="Proteomes" id="UP000016935">
    <property type="component" value="Unassembled WGS sequence"/>
</dbReference>
<dbReference type="PANTHER" id="PTHR42048:SF1">
    <property type="entry name" value="ARS-BINDING PROTEIN 2"/>
    <property type="match status" value="1"/>
</dbReference>
<feature type="compositionally biased region" description="Acidic residues" evidence="1">
    <location>
        <begin position="326"/>
        <end position="335"/>
    </location>
</feature>
<feature type="compositionally biased region" description="Polar residues" evidence="1">
    <location>
        <begin position="121"/>
        <end position="150"/>
    </location>
</feature>
<protein>
    <submittedName>
        <fullName evidence="2">Uncharacterized protein</fullName>
    </submittedName>
</protein>
<evidence type="ECO:0000313" key="3">
    <source>
        <dbReference type="Proteomes" id="UP000016935"/>
    </source>
</evidence>